<comment type="caution">
    <text evidence="1">The sequence shown here is derived from an EMBL/GenBank/DDBJ whole genome shotgun (WGS) entry which is preliminary data.</text>
</comment>
<organism evidence="1 2">
    <name type="scientific">Drancourtella massiliensis</name>
    <dbReference type="NCBI Taxonomy" id="1632013"/>
    <lineage>
        <taxon>Bacteria</taxon>
        <taxon>Bacillati</taxon>
        <taxon>Bacillota</taxon>
        <taxon>Clostridia</taxon>
        <taxon>Eubacteriales</taxon>
        <taxon>Oscillospiraceae</taxon>
        <taxon>Drancourtella</taxon>
    </lineage>
</organism>
<reference evidence="1 2" key="1">
    <citation type="journal article" date="2021" name="Sci. Rep.">
        <title>The distribution of antibiotic resistance genes in chicken gut microbiota commensals.</title>
        <authorList>
            <person name="Juricova H."/>
            <person name="Matiasovicova J."/>
            <person name="Kubasova T."/>
            <person name="Cejkova D."/>
            <person name="Rychlik I."/>
        </authorList>
    </citation>
    <scope>NUCLEOTIDE SEQUENCE [LARGE SCALE GENOMIC DNA]</scope>
    <source>
        <strain evidence="1 2">An770</strain>
    </source>
</reference>
<evidence type="ECO:0000313" key="1">
    <source>
        <dbReference type="EMBL" id="MBM6745235.1"/>
    </source>
</evidence>
<keyword evidence="2" id="KW-1185">Reference proteome</keyword>
<dbReference type="EMBL" id="JACJKH010000027">
    <property type="protein sequence ID" value="MBM6745235.1"/>
    <property type="molecule type" value="Genomic_DNA"/>
</dbReference>
<accession>A0ABS2EJK6</accession>
<name>A0ABS2EJK6_9FIRM</name>
<proteinExistence type="predicted"/>
<gene>
    <name evidence="1" type="ORF">H6A32_13170</name>
</gene>
<evidence type="ECO:0000313" key="2">
    <source>
        <dbReference type="Proteomes" id="UP000775686"/>
    </source>
</evidence>
<protein>
    <submittedName>
        <fullName evidence="1">Uncharacterized protein</fullName>
    </submittedName>
</protein>
<dbReference type="RefSeq" id="WP_204864551.1">
    <property type="nucleotide sequence ID" value="NZ_JACJKH010000027.1"/>
</dbReference>
<dbReference type="Proteomes" id="UP000775686">
    <property type="component" value="Unassembled WGS sequence"/>
</dbReference>
<sequence length="102" mass="11177">MFLYENQRTIINLDAVKDIFPGRDPGTLAVSFMSGITSKISVYSSEVEAKKAIEMIAEQMATGKATVIRVPTAEEVRTRLKNTRLLTEHHATGKKTKGHGGS</sequence>